<evidence type="ECO:0000313" key="13">
    <source>
        <dbReference type="Proteomes" id="UP000825935"/>
    </source>
</evidence>
<sequence>MVPDQVKRRRPRLSGSQLSARSKKVDGEVLQREASACDIQDKSAEKEGSVFKKPRLHEQRIIEKAEAMKRSQTESTSVSFKLDSSCSDENSKRSVAISDLKLYIESLGGVLEGGWRIESHKKYRGGKVSKSFISPSNDRFRSQVEVAMHLGLFANLSKDFSANNDVANSQVDDEKEDNRATSNVMHLSLTRHNTKEGKLNVLKSPTIASSVHQKKDEFNMSYFQKETAQKLNSGKKSTKTQSKQYEAATVSSSLVNERCQDVLRNIISTDDFASLSNILNYASPSGTTEPLLKTLPGSIDLQLIRFRLSNGVYGQTPELFSSDISQVWKGIISFGKEQVALAQYLSDFSENLFKSKIGSLLHSKDIWDGPMGRGTPDLVKGDRFSSYFCKQSAKDNEVQLHGDSNMRYKPTCMQTYKSRQAAKKEIQSEKSLRPKSIIQDDNLSEACRSCGLILEHNCSVCKHCGAASNTQCIDPPPNNLEDCHLCPEGIVNEDRSREDESPKSDEATKKLCESTGLAGVDLRHKGGKDFLLSDSCEAACHRNSLNSDVNNPPDNSWYCPQCMEDFRYPSEKDEAVNHIPDEYNGSVRTHFPKDTFLEDDIRQNLSVLPSLIGMGSLDENTEQVAAESLTGLGSSSLHDNKVAESQLLLGNDTSSEKCGTENNTLVMSCSFSSNCISLQCLQPPLKTMPHNDWYWPVTTCKVCENDADDERILLCDACDEGYHIYCLNPPVDEKPNGAWLCSYCGPDLTVSKHIEVFKRRKRTEPKCSV</sequence>
<keyword evidence="2" id="KW-0479">Metal-binding</keyword>
<dbReference type="InterPro" id="IPR016177">
    <property type="entry name" value="DNA-bd_dom_sf"/>
</dbReference>
<comment type="subcellular location">
    <subcellularLocation>
        <location evidence="1">Nucleus</location>
    </subcellularLocation>
</comment>
<feature type="domain" description="PHD-type" evidence="11">
    <location>
        <begin position="697"/>
        <end position="747"/>
    </location>
</feature>
<evidence type="ECO:0000313" key="12">
    <source>
        <dbReference type="EMBL" id="KAH7434868.1"/>
    </source>
</evidence>
<keyword evidence="5" id="KW-0805">Transcription regulation</keyword>
<keyword evidence="13" id="KW-1185">Reference proteome</keyword>
<dbReference type="EMBL" id="CM035411">
    <property type="protein sequence ID" value="KAH7434870.1"/>
    <property type="molecule type" value="Genomic_DNA"/>
</dbReference>
<dbReference type="InterPro" id="IPR001965">
    <property type="entry name" value="Znf_PHD"/>
</dbReference>
<evidence type="ECO:0000256" key="10">
    <source>
        <dbReference type="SAM" id="MobiDB-lite"/>
    </source>
</evidence>
<accession>A0A8T2UJJ8</accession>
<protein>
    <recommendedName>
        <fullName evidence="11">PHD-type domain-containing protein</fullName>
    </recommendedName>
</protein>
<evidence type="ECO:0000259" key="11">
    <source>
        <dbReference type="PROSITE" id="PS50016"/>
    </source>
</evidence>
<evidence type="ECO:0000256" key="2">
    <source>
        <dbReference type="ARBA" id="ARBA00022723"/>
    </source>
</evidence>
<dbReference type="PROSITE" id="PS01359">
    <property type="entry name" value="ZF_PHD_1"/>
    <property type="match status" value="1"/>
</dbReference>
<evidence type="ECO:0000256" key="3">
    <source>
        <dbReference type="ARBA" id="ARBA00022771"/>
    </source>
</evidence>
<dbReference type="SMART" id="SM00249">
    <property type="entry name" value="PHD"/>
    <property type="match status" value="2"/>
</dbReference>
<keyword evidence="8" id="KW-0539">Nucleus</keyword>
<keyword evidence="3 9" id="KW-0863">Zinc-finger</keyword>
<dbReference type="PANTHER" id="PTHR47162">
    <property type="entry name" value="OS02G0192300 PROTEIN"/>
    <property type="match status" value="1"/>
</dbReference>
<dbReference type="Gene3D" id="3.30.40.10">
    <property type="entry name" value="Zinc/RING finger domain, C3HC4 (zinc finger)"/>
    <property type="match status" value="2"/>
</dbReference>
<evidence type="ECO:0000256" key="8">
    <source>
        <dbReference type="ARBA" id="ARBA00023242"/>
    </source>
</evidence>
<dbReference type="OrthoDB" id="1903104at2759"/>
<dbReference type="InterPro" id="IPR019787">
    <property type="entry name" value="Znf_PHD-finger"/>
</dbReference>
<name>A0A8T2UJJ8_CERRI</name>
<dbReference type="SUPFAM" id="SSF57903">
    <property type="entry name" value="FYVE/PHD zinc finger"/>
    <property type="match status" value="2"/>
</dbReference>
<evidence type="ECO:0000256" key="4">
    <source>
        <dbReference type="ARBA" id="ARBA00022833"/>
    </source>
</evidence>
<dbReference type="InterPro" id="IPR019786">
    <property type="entry name" value="Zinc_finger_PHD-type_CS"/>
</dbReference>
<dbReference type="AlphaFoldDB" id="A0A8T2UJJ8"/>
<dbReference type="EMBL" id="CM035411">
    <property type="protein sequence ID" value="KAH7434868.1"/>
    <property type="molecule type" value="Genomic_DNA"/>
</dbReference>
<dbReference type="PANTHER" id="PTHR47162:SF10">
    <property type="entry name" value="METHYL-CPG-BINDING DOMAIN-CONTAINING PROTEIN 9 ISOFORM X1"/>
    <property type="match status" value="1"/>
</dbReference>
<dbReference type="Pfam" id="PF00628">
    <property type="entry name" value="PHD"/>
    <property type="match status" value="1"/>
</dbReference>
<evidence type="ECO:0000256" key="9">
    <source>
        <dbReference type="PROSITE-ProRule" id="PRU00146"/>
    </source>
</evidence>
<dbReference type="PROSITE" id="PS50016">
    <property type="entry name" value="ZF_PHD_2"/>
    <property type="match status" value="1"/>
</dbReference>
<evidence type="ECO:0000256" key="5">
    <source>
        <dbReference type="ARBA" id="ARBA00023015"/>
    </source>
</evidence>
<gene>
    <name evidence="12" type="ORF">KP509_06G038900</name>
</gene>
<dbReference type="GO" id="GO:0008270">
    <property type="term" value="F:zinc ion binding"/>
    <property type="evidence" value="ECO:0007669"/>
    <property type="project" value="UniProtKB-KW"/>
</dbReference>
<dbReference type="GO" id="GO:0003677">
    <property type="term" value="F:DNA binding"/>
    <property type="evidence" value="ECO:0007669"/>
    <property type="project" value="UniProtKB-KW"/>
</dbReference>
<evidence type="ECO:0000256" key="1">
    <source>
        <dbReference type="ARBA" id="ARBA00004123"/>
    </source>
</evidence>
<dbReference type="GO" id="GO:0005634">
    <property type="term" value="C:nucleus"/>
    <property type="evidence" value="ECO:0007669"/>
    <property type="project" value="UniProtKB-SubCell"/>
</dbReference>
<evidence type="ECO:0000256" key="6">
    <source>
        <dbReference type="ARBA" id="ARBA00023125"/>
    </source>
</evidence>
<dbReference type="InterPro" id="IPR013083">
    <property type="entry name" value="Znf_RING/FYVE/PHD"/>
</dbReference>
<evidence type="ECO:0000256" key="7">
    <source>
        <dbReference type="ARBA" id="ARBA00023163"/>
    </source>
</evidence>
<reference evidence="12" key="1">
    <citation type="submission" date="2021-08" db="EMBL/GenBank/DDBJ databases">
        <title>WGS assembly of Ceratopteris richardii.</title>
        <authorList>
            <person name="Marchant D.B."/>
            <person name="Chen G."/>
            <person name="Jenkins J."/>
            <person name="Shu S."/>
            <person name="Leebens-Mack J."/>
            <person name="Grimwood J."/>
            <person name="Schmutz J."/>
            <person name="Soltis P."/>
            <person name="Soltis D."/>
            <person name="Chen Z.-H."/>
        </authorList>
    </citation>
    <scope>NUCLEOTIDE SEQUENCE</scope>
    <source>
        <strain evidence="12">Whitten #5841</strain>
        <tissue evidence="12">Leaf</tissue>
    </source>
</reference>
<proteinExistence type="predicted"/>
<comment type="caution">
    <text evidence="12">The sequence shown here is derived from an EMBL/GenBank/DDBJ whole genome shotgun (WGS) entry which is preliminary data.</text>
</comment>
<dbReference type="SUPFAM" id="SSF54171">
    <property type="entry name" value="DNA-binding domain"/>
    <property type="match status" value="1"/>
</dbReference>
<organism evidence="12 13">
    <name type="scientific">Ceratopteris richardii</name>
    <name type="common">Triangle waterfern</name>
    <dbReference type="NCBI Taxonomy" id="49495"/>
    <lineage>
        <taxon>Eukaryota</taxon>
        <taxon>Viridiplantae</taxon>
        <taxon>Streptophyta</taxon>
        <taxon>Embryophyta</taxon>
        <taxon>Tracheophyta</taxon>
        <taxon>Polypodiopsida</taxon>
        <taxon>Polypodiidae</taxon>
        <taxon>Polypodiales</taxon>
        <taxon>Pteridineae</taxon>
        <taxon>Pteridaceae</taxon>
        <taxon>Parkerioideae</taxon>
        <taxon>Ceratopteris</taxon>
    </lineage>
</organism>
<dbReference type="Proteomes" id="UP000825935">
    <property type="component" value="Chromosome 6"/>
</dbReference>
<feature type="region of interest" description="Disordered" evidence="10">
    <location>
        <begin position="1"/>
        <end position="29"/>
    </location>
</feature>
<keyword evidence="4" id="KW-0862">Zinc</keyword>
<dbReference type="InterPro" id="IPR011011">
    <property type="entry name" value="Znf_FYVE_PHD"/>
</dbReference>
<keyword evidence="7" id="KW-0804">Transcription</keyword>
<keyword evidence="6" id="KW-0238">DNA-binding</keyword>